<dbReference type="STRING" id="51028.A0A0N4VG56"/>
<evidence type="ECO:0000313" key="3">
    <source>
        <dbReference type="EMBL" id="VDD94398.1"/>
    </source>
</evidence>
<dbReference type="WBParaSite" id="EVEC_0000975201-mRNA-1">
    <property type="protein sequence ID" value="EVEC_0000975201-mRNA-1"/>
    <property type="gene ID" value="EVEC_0000975201"/>
</dbReference>
<feature type="compositionally biased region" description="Basic and acidic residues" evidence="2">
    <location>
        <begin position="14"/>
        <end position="24"/>
    </location>
</feature>
<feature type="region of interest" description="Disordered" evidence="2">
    <location>
        <begin position="14"/>
        <end position="33"/>
    </location>
</feature>
<proteinExistence type="predicted"/>
<protein>
    <submittedName>
        <fullName evidence="3 5">Uncharacterized protein</fullName>
    </submittedName>
</protein>
<evidence type="ECO:0000313" key="5">
    <source>
        <dbReference type="WBParaSite" id="EVEC_0000975201-mRNA-1"/>
    </source>
</evidence>
<organism evidence="5">
    <name type="scientific">Enterobius vermicularis</name>
    <name type="common">Human pinworm</name>
    <dbReference type="NCBI Taxonomy" id="51028"/>
    <lineage>
        <taxon>Eukaryota</taxon>
        <taxon>Metazoa</taxon>
        <taxon>Ecdysozoa</taxon>
        <taxon>Nematoda</taxon>
        <taxon>Chromadorea</taxon>
        <taxon>Rhabditida</taxon>
        <taxon>Spirurina</taxon>
        <taxon>Oxyuridomorpha</taxon>
        <taxon>Oxyuroidea</taxon>
        <taxon>Oxyuridae</taxon>
        <taxon>Enterobius</taxon>
    </lineage>
</organism>
<accession>A0A0N4VG56</accession>
<name>A0A0N4VG56_ENTVE</name>
<gene>
    <name evidence="3" type="ORF">EVEC_LOCUS9149</name>
</gene>
<dbReference type="Proteomes" id="UP000274131">
    <property type="component" value="Unassembled WGS sequence"/>
</dbReference>
<keyword evidence="1" id="KW-0175">Coiled coil</keyword>
<sequence length="313" mass="35201">MSTWFPFLRLNKTDEDVEEGRSEENNEEDLSEETRLIEADLSALDDLNEEQRNKIKEVLRRAEISRKEARIVLDSKKLQRFREPSFRGTFSEDDSLFTVESEAQLVQMDSLPENLEVVVAPAPPGSIASSCTDWPHSSLSSAISSGIASPAHYATFEMKDLSEHIVRWIKSLDTDEEGEPVSMIEGEVKIAAHHCGLPEEIAVYATATANRICEAAALLFSTIPSTSKQSFPLVEAFYSNFCKQIFEIVYQEIKKRYKNKNTKMVDDYCSALVSELFVQCYACLKEDEAAAATCHTNSTRQLFGESFLFTAGF</sequence>
<keyword evidence="4" id="KW-1185">Reference proteome</keyword>
<reference evidence="3 4" key="2">
    <citation type="submission" date="2018-10" db="EMBL/GenBank/DDBJ databases">
        <authorList>
            <consortium name="Pathogen Informatics"/>
        </authorList>
    </citation>
    <scope>NUCLEOTIDE SEQUENCE [LARGE SCALE GENOMIC DNA]</scope>
</reference>
<evidence type="ECO:0000256" key="1">
    <source>
        <dbReference type="SAM" id="Coils"/>
    </source>
</evidence>
<dbReference type="AlphaFoldDB" id="A0A0N4VG56"/>
<feature type="coiled-coil region" evidence="1">
    <location>
        <begin position="41"/>
        <end position="68"/>
    </location>
</feature>
<evidence type="ECO:0000256" key="2">
    <source>
        <dbReference type="SAM" id="MobiDB-lite"/>
    </source>
</evidence>
<evidence type="ECO:0000313" key="4">
    <source>
        <dbReference type="Proteomes" id="UP000274131"/>
    </source>
</evidence>
<reference evidence="5" key="1">
    <citation type="submission" date="2017-02" db="UniProtKB">
        <authorList>
            <consortium name="WormBaseParasite"/>
        </authorList>
    </citation>
    <scope>IDENTIFICATION</scope>
</reference>
<dbReference type="OrthoDB" id="5828491at2759"/>
<dbReference type="EMBL" id="UXUI01009840">
    <property type="protein sequence ID" value="VDD94398.1"/>
    <property type="molecule type" value="Genomic_DNA"/>
</dbReference>